<dbReference type="GO" id="GO:1990904">
    <property type="term" value="C:ribonucleoprotein complex"/>
    <property type="evidence" value="ECO:0007669"/>
    <property type="project" value="UniProtKB-KW"/>
</dbReference>
<dbReference type="Gene3D" id="3.30.420.80">
    <property type="entry name" value="Ribosomal protein S11"/>
    <property type="match status" value="1"/>
</dbReference>
<proteinExistence type="inferred from homology"/>
<dbReference type="AlphaFoldDB" id="A0A427XIN6"/>
<evidence type="ECO:0000256" key="3">
    <source>
        <dbReference type="ARBA" id="ARBA00023274"/>
    </source>
</evidence>
<dbReference type="GO" id="GO:0006412">
    <property type="term" value="P:translation"/>
    <property type="evidence" value="ECO:0007669"/>
    <property type="project" value="InterPro"/>
</dbReference>
<dbReference type="OrthoDB" id="1654884at2759"/>
<dbReference type="EMBL" id="RSCE01000012">
    <property type="protein sequence ID" value="RSH78663.1"/>
    <property type="molecule type" value="Genomic_DNA"/>
</dbReference>
<sequence>MSIRSFTTPLARATRASSSRVGLDFGIPAVAGPSRFVSTSASASSPVPTAPVNAVGSKRTAKGKAAAVLGPRWQPLDSLQYAGEKGMAPTHTLTVFSSRNNTVLTFTDKTGPLFPTITSGTDKVFKKSQRNSVEAAHQATLKMFARIQAVTTEWKTMQYQPKINIAYKGVGGKGREAVHLAILSNNGDEIRPLITRVEDRSPIKIGGTRARTARRV</sequence>
<dbReference type="RefSeq" id="XP_028473810.1">
    <property type="nucleotide sequence ID" value="XM_028618132.1"/>
</dbReference>
<dbReference type="Proteomes" id="UP000279236">
    <property type="component" value="Unassembled WGS sequence"/>
</dbReference>
<keyword evidence="5" id="KW-1185">Reference proteome</keyword>
<protein>
    <submittedName>
        <fullName evidence="4">Uncharacterized protein</fullName>
    </submittedName>
</protein>
<comment type="caution">
    <text evidence="4">The sequence shown here is derived from an EMBL/GenBank/DDBJ whole genome shotgun (WGS) entry which is preliminary data.</text>
</comment>
<keyword evidence="2" id="KW-0689">Ribosomal protein</keyword>
<dbReference type="STRING" id="105984.A0A427XIN6"/>
<accession>A0A427XIN6</accession>
<gene>
    <name evidence="4" type="ORF">EHS24_002392</name>
</gene>
<evidence type="ECO:0000313" key="5">
    <source>
        <dbReference type="Proteomes" id="UP000279236"/>
    </source>
</evidence>
<evidence type="ECO:0000256" key="2">
    <source>
        <dbReference type="ARBA" id="ARBA00022980"/>
    </source>
</evidence>
<dbReference type="SUPFAM" id="SSF53137">
    <property type="entry name" value="Translational machinery components"/>
    <property type="match status" value="1"/>
</dbReference>
<name>A0A427XIN6_9TREE</name>
<organism evidence="4 5">
    <name type="scientific">Apiotrichum porosum</name>
    <dbReference type="NCBI Taxonomy" id="105984"/>
    <lineage>
        <taxon>Eukaryota</taxon>
        <taxon>Fungi</taxon>
        <taxon>Dikarya</taxon>
        <taxon>Basidiomycota</taxon>
        <taxon>Agaricomycotina</taxon>
        <taxon>Tremellomycetes</taxon>
        <taxon>Trichosporonales</taxon>
        <taxon>Trichosporonaceae</taxon>
        <taxon>Apiotrichum</taxon>
    </lineage>
</organism>
<dbReference type="GO" id="GO:0005840">
    <property type="term" value="C:ribosome"/>
    <property type="evidence" value="ECO:0007669"/>
    <property type="project" value="UniProtKB-KW"/>
</dbReference>
<comment type="similarity">
    <text evidence="1">Belongs to the universal ribosomal protein uS11 family.</text>
</comment>
<dbReference type="GeneID" id="39586935"/>
<reference evidence="4 5" key="1">
    <citation type="submission" date="2018-11" db="EMBL/GenBank/DDBJ databases">
        <title>Genome sequence of Apiotrichum porosum DSM 27194.</title>
        <authorList>
            <person name="Aliyu H."/>
            <person name="Gorte O."/>
            <person name="Ochsenreither K."/>
        </authorList>
    </citation>
    <scope>NUCLEOTIDE SEQUENCE [LARGE SCALE GENOMIC DNA]</scope>
    <source>
        <strain evidence="4 5">DSM 27194</strain>
    </source>
</reference>
<evidence type="ECO:0000313" key="4">
    <source>
        <dbReference type="EMBL" id="RSH78663.1"/>
    </source>
</evidence>
<keyword evidence="3" id="KW-0687">Ribonucleoprotein</keyword>
<dbReference type="Pfam" id="PF00411">
    <property type="entry name" value="Ribosomal_S11"/>
    <property type="match status" value="1"/>
</dbReference>
<dbReference type="InterPro" id="IPR036967">
    <property type="entry name" value="Ribosomal_uS11_sf"/>
</dbReference>
<dbReference type="InterPro" id="IPR001971">
    <property type="entry name" value="Ribosomal_uS11"/>
</dbReference>
<evidence type="ECO:0000256" key="1">
    <source>
        <dbReference type="ARBA" id="ARBA00006194"/>
    </source>
</evidence>
<dbReference type="GO" id="GO:0003735">
    <property type="term" value="F:structural constituent of ribosome"/>
    <property type="evidence" value="ECO:0007669"/>
    <property type="project" value="InterPro"/>
</dbReference>